<evidence type="ECO:0000313" key="1">
    <source>
        <dbReference type="EMBL" id="KAJ0183351.1"/>
    </source>
</evidence>
<protein>
    <submittedName>
        <fullName evidence="1">Uncharacterized protein</fullName>
    </submittedName>
</protein>
<gene>
    <name evidence="1" type="ORF">K1T71_001327</name>
</gene>
<keyword evidence="2" id="KW-1185">Reference proteome</keyword>
<proteinExistence type="predicted"/>
<sequence length="168" mass="19092">MRSLVSRNVLILTFELLLLIVLKSSAEETCETISTEVHVTKEEYDDMGRLIRSCSGEVSVNKCEGMCTSQVHPSVATQTGFLKECFCCRENYLRERLVTLTHCYTPDGVRLEDEDNALMEVRLREPDECKCHKLGAFSPLQRKELLRFVNTAGTQCDSNRKLCCLNGF</sequence>
<accession>A0ACC1DHL8</accession>
<organism evidence="1 2">
    <name type="scientific">Dendrolimus kikuchii</name>
    <dbReference type="NCBI Taxonomy" id="765133"/>
    <lineage>
        <taxon>Eukaryota</taxon>
        <taxon>Metazoa</taxon>
        <taxon>Ecdysozoa</taxon>
        <taxon>Arthropoda</taxon>
        <taxon>Hexapoda</taxon>
        <taxon>Insecta</taxon>
        <taxon>Pterygota</taxon>
        <taxon>Neoptera</taxon>
        <taxon>Endopterygota</taxon>
        <taxon>Lepidoptera</taxon>
        <taxon>Glossata</taxon>
        <taxon>Ditrysia</taxon>
        <taxon>Bombycoidea</taxon>
        <taxon>Lasiocampidae</taxon>
        <taxon>Dendrolimus</taxon>
    </lineage>
</organism>
<comment type="caution">
    <text evidence="1">The sequence shown here is derived from an EMBL/GenBank/DDBJ whole genome shotgun (WGS) entry which is preliminary data.</text>
</comment>
<dbReference type="EMBL" id="CM034388">
    <property type="protein sequence ID" value="KAJ0183351.1"/>
    <property type="molecule type" value="Genomic_DNA"/>
</dbReference>
<reference evidence="1 2" key="1">
    <citation type="journal article" date="2021" name="Front. Genet.">
        <title>Chromosome-Level Genome Assembly Reveals Significant Gene Expansion in the Toll and IMD Signaling Pathways of Dendrolimus kikuchii.</title>
        <authorList>
            <person name="Zhou J."/>
            <person name="Wu P."/>
            <person name="Xiong Z."/>
            <person name="Liu N."/>
            <person name="Zhao N."/>
            <person name="Ji M."/>
            <person name="Qiu Y."/>
            <person name="Yang B."/>
        </authorList>
    </citation>
    <scope>NUCLEOTIDE SEQUENCE [LARGE SCALE GENOMIC DNA]</scope>
    <source>
        <strain evidence="1">Ann1</strain>
    </source>
</reference>
<dbReference type="Proteomes" id="UP000824533">
    <property type="component" value="Linkage Group LG02"/>
</dbReference>
<evidence type="ECO:0000313" key="2">
    <source>
        <dbReference type="Proteomes" id="UP000824533"/>
    </source>
</evidence>
<name>A0ACC1DHL8_9NEOP</name>